<dbReference type="Pfam" id="PF13692">
    <property type="entry name" value="Glyco_trans_1_4"/>
    <property type="match status" value="1"/>
</dbReference>
<organism evidence="3 4">
    <name type="scientific">Gemmata massiliana</name>
    <dbReference type="NCBI Taxonomy" id="1210884"/>
    <lineage>
        <taxon>Bacteria</taxon>
        <taxon>Pseudomonadati</taxon>
        <taxon>Planctomycetota</taxon>
        <taxon>Planctomycetia</taxon>
        <taxon>Gemmatales</taxon>
        <taxon>Gemmataceae</taxon>
        <taxon>Gemmata</taxon>
    </lineage>
</organism>
<dbReference type="CDD" id="cd03801">
    <property type="entry name" value="GT4_PimA-like"/>
    <property type="match status" value="1"/>
</dbReference>
<keyword evidence="1 3" id="KW-0808">Transferase</keyword>
<keyword evidence="4" id="KW-1185">Reference proteome</keyword>
<dbReference type="GO" id="GO:0009103">
    <property type="term" value="P:lipopolysaccharide biosynthetic process"/>
    <property type="evidence" value="ECO:0007669"/>
    <property type="project" value="TreeGrafter"/>
</dbReference>
<reference evidence="3 4" key="1">
    <citation type="submission" date="2019-05" db="EMBL/GenBank/DDBJ databases">
        <authorList>
            <consortium name="Science for Life Laboratories"/>
        </authorList>
    </citation>
    <scope>NUCLEOTIDE SEQUENCE [LARGE SCALE GENOMIC DNA]</scope>
    <source>
        <strain evidence="3">Soil9</strain>
    </source>
</reference>
<dbReference type="PANTHER" id="PTHR46401:SF2">
    <property type="entry name" value="GLYCOSYLTRANSFERASE WBBK-RELATED"/>
    <property type="match status" value="1"/>
</dbReference>
<proteinExistence type="predicted"/>
<evidence type="ECO:0000313" key="3">
    <source>
        <dbReference type="EMBL" id="VTR98103.1"/>
    </source>
</evidence>
<dbReference type="InterPro" id="IPR028098">
    <property type="entry name" value="Glyco_trans_4-like_N"/>
</dbReference>
<name>A0A6P2DA95_9BACT</name>
<gene>
    <name evidence="3" type="ORF">SOIL9_03860</name>
</gene>
<dbReference type="Pfam" id="PF13439">
    <property type="entry name" value="Glyco_transf_4"/>
    <property type="match status" value="1"/>
</dbReference>
<accession>A0A6P2DA95</accession>
<evidence type="ECO:0000259" key="2">
    <source>
        <dbReference type="Pfam" id="PF13439"/>
    </source>
</evidence>
<dbReference type="PANTHER" id="PTHR46401">
    <property type="entry name" value="GLYCOSYLTRANSFERASE WBBK-RELATED"/>
    <property type="match status" value="1"/>
</dbReference>
<evidence type="ECO:0000313" key="4">
    <source>
        <dbReference type="Proteomes" id="UP000464178"/>
    </source>
</evidence>
<sequence>MRELNIAVLDEELPFPLTSGKRIRTFNLLQRLATRHKVTVLCHRNPDRNESLDAEDAFRAAGIATVVVDRAVPSKSGAGFYARLAGNLLSPLPYSVSTHASPELSEAVRAFANENAVDVWHCEWTPYAQVLRDALGPRLDSVPWTVMAHNVESLIWQRYVETADNPAKRWYIRKQLKKFERFERWAYSNATASIAVSREDATLMRTEFGATRTRVVDNGVDVNYFRPQRDIERDPAQMLFMGSLDWRPNQDAAEQLLNEVLPRVRARVPHATAVLVGRRPPEWLRVLAAATPGAELHADVPDVRPFLARCGFLTVPLRIGGGSRLKILEALSAETPVVSTRVGAEGLELTPNRDLFVANSTDELVNLTLDAIQRPDELQDTAERGRRQVLARYSWELLAERLDSVWTAVARNPALAEA</sequence>
<evidence type="ECO:0000256" key="1">
    <source>
        <dbReference type="ARBA" id="ARBA00022679"/>
    </source>
</evidence>
<dbReference type="Gene3D" id="3.40.50.2000">
    <property type="entry name" value="Glycogen Phosphorylase B"/>
    <property type="match status" value="2"/>
</dbReference>
<protein>
    <recommendedName>
        <fullName evidence="2">Glycosyltransferase subfamily 4-like N-terminal domain-containing protein</fullName>
    </recommendedName>
</protein>
<dbReference type="Proteomes" id="UP000464178">
    <property type="component" value="Chromosome"/>
</dbReference>
<dbReference type="AlphaFoldDB" id="A0A6P2DA95"/>
<dbReference type="RefSeq" id="WP_162671493.1">
    <property type="nucleotide sequence ID" value="NZ_LR593886.1"/>
</dbReference>
<feature type="domain" description="Glycosyltransferase subfamily 4-like N-terminal" evidence="2">
    <location>
        <begin position="25"/>
        <end position="223"/>
    </location>
</feature>
<dbReference type="KEGG" id="gms:SOIL9_03860"/>
<dbReference type="EMBL" id="LR593886">
    <property type="protein sequence ID" value="VTR98103.1"/>
    <property type="molecule type" value="Genomic_DNA"/>
</dbReference>
<dbReference type="SUPFAM" id="SSF53756">
    <property type="entry name" value="UDP-Glycosyltransferase/glycogen phosphorylase"/>
    <property type="match status" value="1"/>
</dbReference>
<dbReference type="GO" id="GO:0016757">
    <property type="term" value="F:glycosyltransferase activity"/>
    <property type="evidence" value="ECO:0007669"/>
    <property type="project" value="UniProtKB-ARBA"/>
</dbReference>